<evidence type="ECO:0000256" key="2">
    <source>
        <dbReference type="SAM" id="Phobius"/>
    </source>
</evidence>
<keyword evidence="2" id="KW-1133">Transmembrane helix</keyword>
<feature type="transmembrane region" description="Helical" evidence="2">
    <location>
        <begin position="689"/>
        <end position="711"/>
    </location>
</feature>
<feature type="transmembrane region" description="Helical" evidence="2">
    <location>
        <begin position="479"/>
        <end position="500"/>
    </location>
</feature>
<dbReference type="PANTHER" id="PTHR43685">
    <property type="entry name" value="GLYCOSYLTRANSFERASE"/>
    <property type="match status" value="1"/>
</dbReference>
<feature type="transmembrane region" description="Helical" evidence="2">
    <location>
        <begin position="267"/>
        <end position="286"/>
    </location>
</feature>
<keyword evidence="2" id="KW-0812">Transmembrane</keyword>
<feature type="transmembrane region" description="Helical" evidence="2">
    <location>
        <begin position="402"/>
        <end position="421"/>
    </location>
</feature>
<evidence type="ECO:0000313" key="4">
    <source>
        <dbReference type="Proteomes" id="UP001250214"/>
    </source>
</evidence>
<comment type="caution">
    <text evidence="3">The sequence shown here is derived from an EMBL/GenBank/DDBJ whole genome shotgun (WGS) entry which is preliminary data.</text>
</comment>
<feature type="transmembrane region" description="Helical" evidence="2">
    <location>
        <begin position="566"/>
        <end position="596"/>
    </location>
</feature>
<dbReference type="SUPFAM" id="SSF53448">
    <property type="entry name" value="Nucleotide-diphospho-sugar transferases"/>
    <property type="match status" value="1"/>
</dbReference>
<dbReference type="GO" id="GO:0016757">
    <property type="term" value="F:glycosyltransferase activity"/>
    <property type="evidence" value="ECO:0007669"/>
    <property type="project" value="UniProtKB-KW"/>
</dbReference>
<name>A0ABU2H6B1_9ACTN</name>
<feature type="transmembrane region" description="Helical" evidence="2">
    <location>
        <begin position="1027"/>
        <end position="1047"/>
    </location>
</feature>
<organism evidence="3 4">
    <name type="scientific">Lipingzhangella rawalii</name>
    <dbReference type="NCBI Taxonomy" id="2055835"/>
    <lineage>
        <taxon>Bacteria</taxon>
        <taxon>Bacillati</taxon>
        <taxon>Actinomycetota</taxon>
        <taxon>Actinomycetes</taxon>
        <taxon>Streptosporangiales</taxon>
        <taxon>Nocardiopsidaceae</taxon>
        <taxon>Lipingzhangella</taxon>
    </lineage>
</organism>
<feature type="transmembrane region" description="Helical" evidence="2">
    <location>
        <begin position="666"/>
        <end position="682"/>
    </location>
</feature>
<evidence type="ECO:0000256" key="1">
    <source>
        <dbReference type="SAM" id="MobiDB-lite"/>
    </source>
</evidence>
<keyword evidence="3" id="KW-0808">Transferase</keyword>
<feature type="region of interest" description="Disordered" evidence="1">
    <location>
        <begin position="1048"/>
        <end position="1100"/>
    </location>
</feature>
<keyword evidence="3" id="KW-0328">Glycosyltransferase</keyword>
<feature type="compositionally biased region" description="Basic residues" evidence="1">
    <location>
        <begin position="1077"/>
        <end position="1100"/>
    </location>
</feature>
<dbReference type="InterPro" id="IPR029044">
    <property type="entry name" value="Nucleotide-diphossugar_trans"/>
</dbReference>
<proteinExistence type="predicted"/>
<sequence>MEVTARTVQSADPARHVVTVVVVSHDGSRWLPETLTALRGQSRPVQRVLGVDTGSRDDSPEILAEHIAGEAVLHLPRDTGFGEAVRAAAEHPRARRAVPGASDRGDAIEWLWLVHDDCVPDPHALDHLLRAADEYPHAAVLGPKLRDLFDRRLLIEVGVTIDGAGRRETGLEAREFDQGQHDGTRQVLAVSSAGMLVRRDVWEELEGYDPALPLFRDDIDFCWRAGSAGYRVMVAPDAVAYHAAAASRRRRSIAVGRAHPHRIDRRNAVFVLLANLPFAAMVLALLRNTVASGFRMLFQLLAKQPAHALDELLAITSILFHPLRLARARAHRRRTRRRTYSAIQPFLARGVVLRQLAERGANLLSASTETSGRHQAGAPATDEEEILSDQQGLLRRAAKHPGVLLVVALTVVTVVAERTLLGGTRLGGGALLPVGGSAAELWGTYATGWHSVGVGSDAPAPPYIAVLAVVSTVLLGQTWLAVTILLLGCVPLSGLTAYLLARQVLSYQPAQLWMAASYALLPVATGAIAQGRLGTAVVHTLMPVLGLLATRMLMQPARASRRTAWLLALVLAVATAFVPLVWAFSLLTAVLVALAFGNVRGSLYRSLAIVLVAPLVLLLPWSLGLFRHPELWLLEAGLHRPEISDASLSAPALLLLSPGGPGTPPLWVTLGFVAAALCALLLRGRRMLVASGWAMALLGILIAILMSRTVLTAPGGGPVAAAWPGVAVAFAATAMLLSAGIAARSFPDLFRAGGTRRVFASVVALLALTTPVASAATWMSTGVEGPLSTTGQYAFPSLAASLSADGTEPRTLVLQPGPDRASVAYSVLRGEHPQLGDEQLWPDPRVSGELDETVAELAAGRGGESAAALAEFGIRYVVLAGETSAEVDDTFVTRLDGTPHLRRLNLTPSFALWELDLDTGRMRILSPQDQDADAPLSLETAPGVADDPTESVDVLEVDPDDINRVDVPAGEADRLLVLAEPAAAGWSATQDGVELPPVEVDTGMQGFELQDSAGTVEIDRSATPRPLWLLLQALLVATVIVFALPGARGADGQDQDRDTETERPRRPTPRRPDRAIARVRARRRGRRAQQRGRAGRRHTR</sequence>
<evidence type="ECO:0000313" key="3">
    <source>
        <dbReference type="EMBL" id="MDS1270384.1"/>
    </source>
</evidence>
<feature type="transmembrane region" description="Helical" evidence="2">
    <location>
        <begin position="723"/>
        <end position="746"/>
    </location>
</feature>
<dbReference type="Proteomes" id="UP001250214">
    <property type="component" value="Unassembled WGS sequence"/>
</dbReference>
<reference evidence="4" key="1">
    <citation type="submission" date="2023-07" db="EMBL/GenBank/DDBJ databases">
        <title>Novel species in the genus Lipingzhangella isolated from Sambhar Salt Lake.</title>
        <authorList>
            <person name="Jiya N."/>
            <person name="Kajale S."/>
            <person name="Sharma A."/>
        </authorList>
    </citation>
    <scope>NUCLEOTIDE SEQUENCE [LARGE SCALE GENOMIC DNA]</scope>
    <source>
        <strain evidence="4">LS1_29</strain>
    </source>
</reference>
<accession>A0ABU2H6B1</accession>
<dbReference type="EC" id="2.4.-.-" evidence="3"/>
<feature type="transmembrane region" description="Helical" evidence="2">
    <location>
        <begin position="602"/>
        <end position="623"/>
    </location>
</feature>
<dbReference type="Pfam" id="PF13641">
    <property type="entry name" value="Glyco_tranf_2_3"/>
    <property type="match status" value="1"/>
</dbReference>
<feature type="transmembrane region" description="Helical" evidence="2">
    <location>
        <begin position="306"/>
        <end position="326"/>
    </location>
</feature>
<protein>
    <submittedName>
        <fullName evidence="3">Glycosyltransferase</fullName>
        <ecNumber evidence="3">2.4.-.-</ecNumber>
    </submittedName>
</protein>
<dbReference type="Gene3D" id="3.90.550.10">
    <property type="entry name" value="Spore Coat Polysaccharide Biosynthesis Protein SpsA, Chain A"/>
    <property type="match status" value="1"/>
</dbReference>
<dbReference type="EMBL" id="JAVLVT010000003">
    <property type="protein sequence ID" value="MDS1270384.1"/>
    <property type="molecule type" value="Genomic_DNA"/>
</dbReference>
<keyword evidence="2" id="KW-0472">Membrane</keyword>
<dbReference type="InterPro" id="IPR050834">
    <property type="entry name" value="Glycosyltransf_2"/>
</dbReference>
<dbReference type="PANTHER" id="PTHR43685:SF3">
    <property type="entry name" value="SLR2126 PROTEIN"/>
    <property type="match status" value="1"/>
</dbReference>
<gene>
    <name evidence="3" type="ORF">RIF23_08765</name>
</gene>
<feature type="compositionally biased region" description="Basic and acidic residues" evidence="1">
    <location>
        <begin position="1054"/>
        <end position="1076"/>
    </location>
</feature>
<keyword evidence="4" id="KW-1185">Reference proteome</keyword>
<feature type="transmembrane region" description="Helical" evidence="2">
    <location>
        <begin position="536"/>
        <end position="554"/>
    </location>
</feature>
<feature type="transmembrane region" description="Helical" evidence="2">
    <location>
        <begin position="758"/>
        <end position="779"/>
    </location>
</feature>
<dbReference type="RefSeq" id="WP_310911899.1">
    <property type="nucleotide sequence ID" value="NZ_JAVLVT010000003.1"/>
</dbReference>